<comment type="subcellular location">
    <subcellularLocation>
        <location evidence="1">Secreted</location>
    </subcellularLocation>
</comment>
<dbReference type="GO" id="GO:0032934">
    <property type="term" value="F:sterol binding"/>
    <property type="evidence" value="ECO:0007669"/>
    <property type="project" value="InterPro"/>
</dbReference>
<name>A0A7E4ZRM4_PANRE</name>
<proteinExistence type="inferred from homology"/>
<dbReference type="GO" id="GO:0005576">
    <property type="term" value="C:extracellular region"/>
    <property type="evidence" value="ECO:0007669"/>
    <property type="project" value="UniProtKB-SubCell"/>
</dbReference>
<keyword evidence="4" id="KW-0732">Signal</keyword>
<comment type="similarity">
    <text evidence="2">Belongs to the NPC2 family.</text>
</comment>
<reference evidence="6" key="1">
    <citation type="journal article" date="2013" name="Genetics">
        <title>The draft genome and transcriptome of Panagrellus redivivus are shaped by the harsh demands of a free-living lifestyle.</title>
        <authorList>
            <person name="Srinivasan J."/>
            <person name="Dillman A.R."/>
            <person name="Macchietto M.G."/>
            <person name="Heikkinen L."/>
            <person name="Lakso M."/>
            <person name="Fracchia K.M."/>
            <person name="Antoshechkin I."/>
            <person name="Mortazavi A."/>
            <person name="Wong G."/>
            <person name="Sternberg P.W."/>
        </authorList>
    </citation>
    <scope>NUCLEOTIDE SEQUENCE [LARGE SCALE GENOMIC DNA]</scope>
    <source>
        <strain evidence="6">MT8872</strain>
    </source>
</reference>
<dbReference type="Pfam" id="PF02221">
    <property type="entry name" value="E1_DerP2_DerF2"/>
    <property type="match status" value="1"/>
</dbReference>
<dbReference type="PANTHER" id="PTHR11306:SF68">
    <property type="entry name" value="NPC INTRACELLULAR CHOLESTEROL TRANSPORTER 2"/>
    <property type="match status" value="1"/>
</dbReference>
<keyword evidence="6" id="KW-1185">Reference proteome</keyword>
<reference evidence="7" key="2">
    <citation type="submission" date="2020-10" db="UniProtKB">
        <authorList>
            <consortium name="WormBaseParasite"/>
        </authorList>
    </citation>
    <scope>IDENTIFICATION</scope>
</reference>
<dbReference type="WBParaSite" id="Pan_g13007.t1">
    <property type="protein sequence ID" value="Pan_g13007.t1"/>
    <property type="gene ID" value="Pan_g13007"/>
</dbReference>
<dbReference type="PANTHER" id="PTHR11306">
    <property type="entry name" value="NIEMANN PICK TYPE C2 PROTEIN NPC2-RELATED"/>
    <property type="match status" value="1"/>
</dbReference>
<sequence length="158" mass="16843">MSAQTLSIFCVLAVILTIANAAFIPLNYKNCKSVFPIKAVRVENGEISDDHAVFKRGSKPVIQIQFEATADTPSLTASVRSKMAGGSAFSNFALAADDACAAGNLTCPLTSGNDYWYSQSVTIADTYPIVNGVQVNWALSSEGKAREVCIIFLANIIE</sequence>
<dbReference type="SMART" id="SM00737">
    <property type="entry name" value="ML"/>
    <property type="match status" value="1"/>
</dbReference>
<dbReference type="InterPro" id="IPR039670">
    <property type="entry name" value="NPC2-like"/>
</dbReference>
<feature type="signal peptide" evidence="4">
    <location>
        <begin position="1"/>
        <end position="21"/>
    </location>
</feature>
<feature type="domain" description="MD-2-related lipid-recognition" evidence="5">
    <location>
        <begin position="28"/>
        <end position="154"/>
    </location>
</feature>
<protein>
    <submittedName>
        <fullName evidence="7">ML domain-containing protein</fullName>
    </submittedName>
</protein>
<evidence type="ECO:0000256" key="4">
    <source>
        <dbReference type="SAM" id="SignalP"/>
    </source>
</evidence>
<dbReference type="Gene3D" id="2.60.40.770">
    <property type="match status" value="1"/>
</dbReference>
<keyword evidence="3" id="KW-0964">Secreted</keyword>
<dbReference type="GO" id="GO:0015918">
    <property type="term" value="P:sterol transport"/>
    <property type="evidence" value="ECO:0007669"/>
    <property type="project" value="InterPro"/>
</dbReference>
<organism evidence="6 7">
    <name type="scientific">Panagrellus redivivus</name>
    <name type="common">Microworm</name>
    <dbReference type="NCBI Taxonomy" id="6233"/>
    <lineage>
        <taxon>Eukaryota</taxon>
        <taxon>Metazoa</taxon>
        <taxon>Ecdysozoa</taxon>
        <taxon>Nematoda</taxon>
        <taxon>Chromadorea</taxon>
        <taxon>Rhabditida</taxon>
        <taxon>Tylenchina</taxon>
        <taxon>Panagrolaimomorpha</taxon>
        <taxon>Panagrolaimoidea</taxon>
        <taxon>Panagrolaimidae</taxon>
        <taxon>Panagrellus</taxon>
    </lineage>
</organism>
<dbReference type="Proteomes" id="UP000492821">
    <property type="component" value="Unassembled WGS sequence"/>
</dbReference>
<dbReference type="InterPro" id="IPR003172">
    <property type="entry name" value="ML_dom"/>
</dbReference>
<dbReference type="SUPFAM" id="SSF81296">
    <property type="entry name" value="E set domains"/>
    <property type="match status" value="1"/>
</dbReference>
<evidence type="ECO:0000259" key="5">
    <source>
        <dbReference type="SMART" id="SM00737"/>
    </source>
</evidence>
<accession>A0A7E4ZRM4</accession>
<dbReference type="InterPro" id="IPR014756">
    <property type="entry name" value="Ig_E-set"/>
</dbReference>
<evidence type="ECO:0000313" key="7">
    <source>
        <dbReference type="WBParaSite" id="Pan_g13007.t1"/>
    </source>
</evidence>
<evidence type="ECO:0000313" key="6">
    <source>
        <dbReference type="Proteomes" id="UP000492821"/>
    </source>
</evidence>
<evidence type="ECO:0000256" key="3">
    <source>
        <dbReference type="ARBA" id="ARBA00022525"/>
    </source>
</evidence>
<evidence type="ECO:0000256" key="1">
    <source>
        <dbReference type="ARBA" id="ARBA00004613"/>
    </source>
</evidence>
<feature type="chain" id="PRO_5028872746" evidence="4">
    <location>
        <begin position="22"/>
        <end position="158"/>
    </location>
</feature>
<evidence type="ECO:0000256" key="2">
    <source>
        <dbReference type="ARBA" id="ARBA00006370"/>
    </source>
</evidence>
<dbReference type="FunFam" id="2.60.40.770:FF:000001">
    <property type="entry name" value="NPC intracellular cholesterol transporter 2"/>
    <property type="match status" value="1"/>
</dbReference>
<dbReference type="AlphaFoldDB" id="A0A7E4ZRM4"/>